<dbReference type="InterPro" id="IPR052022">
    <property type="entry name" value="26kDa_periplasmic_antigen"/>
</dbReference>
<dbReference type="PANTHER" id="PTHR34387">
    <property type="entry name" value="SLR1258 PROTEIN"/>
    <property type="match status" value="1"/>
</dbReference>
<protein>
    <recommendedName>
        <fullName evidence="3">DUF541 domain-containing protein</fullName>
    </recommendedName>
</protein>
<name>A0A3D9SRU0_9ACTN</name>
<dbReference type="InterPro" id="IPR007497">
    <property type="entry name" value="SIMPL/DUF541"/>
</dbReference>
<organism evidence="1 2">
    <name type="scientific">Thermomonospora umbrina</name>
    <dbReference type="NCBI Taxonomy" id="111806"/>
    <lineage>
        <taxon>Bacteria</taxon>
        <taxon>Bacillati</taxon>
        <taxon>Actinomycetota</taxon>
        <taxon>Actinomycetes</taxon>
        <taxon>Streptosporangiales</taxon>
        <taxon>Thermomonosporaceae</taxon>
        <taxon>Thermomonospora</taxon>
    </lineage>
</organism>
<dbReference type="AlphaFoldDB" id="A0A3D9SRU0"/>
<dbReference type="EMBL" id="QTTT01000001">
    <property type="protein sequence ID" value="REE98652.1"/>
    <property type="molecule type" value="Genomic_DNA"/>
</dbReference>
<keyword evidence="2" id="KW-1185">Reference proteome</keyword>
<proteinExistence type="predicted"/>
<evidence type="ECO:0000313" key="1">
    <source>
        <dbReference type="EMBL" id="REE98652.1"/>
    </source>
</evidence>
<dbReference type="Proteomes" id="UP000256661">
    <property type="component" value="Unassembled WGS sequence"/>
</dbReference>
<dbReference type="PANTHER" id="PTHR34387:SF2">
    <property type="entry name" value="SLR1258 PROTEIN"/>
    <property type="match status" value="1"/>
</dbReference>
<comment type="caution">
    <text evidence="1">The sequence shown here is derived from an EMBL/GenBank/DDBJ whole genome shotgun (WGS) entry which is preliminary data.</text>
</comment>
<dbReference type="GO" id="GO:0006974">
    <property type="term" value="P:DNA damage response"/>
    <property type="evidence" value="ECO:0007669"/>
    <property type="project" value="TreeGrafter"/>
</dbReference>
<evidence type="ECO:0000313" key="2">
    <source>
        <dbReference type="Proteomes" id="UP000256661"/>
    </source>
</evidence>
<dbReference type="Pfam" id="PF04402">
    <property type="entry name" value="SIMPL"/>
    <property type="match status" value="1"/>
</dbReference>
<evidence type="ECO:0008006" key="3">
    <source>
        <dbReference type="Google" id="ProtNLM"/>
    </source>
</evidence>
<gene>
    <name evidence="1" type="ORF">DFJ69_4145</name>
</gene>
<dbReference type="Gene3D" id="3.30.110.170">
    <property type="entry name" value="Protein of unknown function (DUF541), domain 1"/>
    <property type="match status" value="1"/>
</dbReference>
<dbReference type="Gene3D" id="3.30.70.2970">
    <property type="entry name" value="Protein of unknown function (DUF541), domain 2"/>
    <property type="match status" value="1"/>
</dbReference>
<reference evidence="1 2" key="1">
    <citation type="submission" date="2018-08" db="EMBL/GenBank/DDBJ databases">
        <title>Sequencing the genomes of 1000 actinobacteria strains.</title>
        <authorList>
            <person name="Klenk H.-P."/>
        </authorList>
    </citation>
    <scope>NUCLEOTIDE SEQUENCE [LARGE SCALE GENOMIC DNA]</scope>
    <source>
        <strain evidence="1 2">DSM 43927</strain>
    </source>
</reference>
<sequence>MISVRGEAVLEADAEIAVLTATVQSKDHDRRRALDDLVARNRACLELIKSYGDTLEKVETGAVTITPVLKYRRREGDVHYYQGTVWIRITVVDFAVLGELITRLADGERISVDGPQWALRRDSEVYAEAARQAVGQAVERARGYAQALGCRLTGLVELADEGLNDHGGATLFSAQMASGAAMAGESEPEPIALEAAKQMVVATVKARFTTSQPEL</sequence>
<accession>A0A3D9SRU0</accession>